<comment type="caution">
    <text evidence="1">The sequence shown here is derived from an EMBL/GenBank/DDBJ whole genome shotgun (WGS) entry which is preliminary data.</text>
</comment>
<sequence>MDDKQAKSNKLNQAHFYSSFNRKNLERDDICGCFYCLKIFNPKEIEEWEGKREDTALCPYCGIDSIIGQSSKFPITKDFLEKMNQKWFC</sequence>
<proteinExistence type="predicted"/>
<organism evidence="1 2">
    <name type="scientific">Priestia flexa</name>
    <dbReference type="NCBI Taxonomy" id="86664"/>
    <lineage>
        <taxon>Bacteria</taxon>
        <taxon>Bacillati</taxon>
        <taxon>Bacillota</taxon>
        <taxon>Bacilli</taxon>
        <taxon>Bacillales</taxon>
        <taxon>Bacillaceae</taxon>
        <taxon>Priestia</taxon>
    </lineage>
</organism>
<dbReference type="RefSeq" id="WP_206783165.1">
    <property type="nucleotide sequence ID" value="NZ_JAEMWV010000016.1"/>
</dbReference>
<name>A0A8I1SQ67_9BACI</name>
<gene>
    <name evidence="1" type="ORF">JF537_20260</name>
</gene>
<evidence type="ECO:0000313" key="2">
    <source>
        <dbReference type="Proteomes" id="UP000664578"/>
    </source>
</evidence>
<accession>A0A8I1SQ67</accession>
<dbReference type="Proteomes" id="UP000664578">
    <property type="component" value="Unassembled WGS sequence"/>
</dbReference>
<reference evidence="1" key="1">
    <citation type="submission" date="2020-12" db="EMBL/GenBank/DDBJ databases">
        <title>PHA producing bacteria isolated from mangrove.</title>
        <authorList>
            <person name="Zheng W."/>
            <person name="Yu S."/>
            <person name="Huang Y."/>
        </authorList>
    </citation>
    <scope>NUCLEOTIDE SEQUENCE</scope>
    <source>
        <strain evidence="1">GN22-4</strain>
    </source>
</reference>
<protein>
    <submittedName>
        <fullName evidence="1">Cytoplasmic protein</fullName>
    </submittedName>
</protein>
<dbReference type="AlphaFoldDB" id="A0A8I1SQ67"/>
<evidence type="ECO:0000313" key="1">
    <source>
        <dbReference type="EMBL" id="MBN8253865.1"/>
    </source>
</evidence>
<dbReference type="EMBL" id="JAEMWV010000016">
    <property type="protein sequence ID" value="MBN8253865.1"/>
    <property type="molecule type" value="Genomic_DNA"/>
</dbReference>